<dbReference type="Pfam" id="PF15032">
    <property type="entry name" value="DUF4529"/>
    <property type="match status" value="1"/>
</dbReference>
<dbReference type="AlphaFoldDB" id="A0A9Y4NCA8"/>
<dbReference type="Proteomes" id="UP000694891">
    <property type="component" value="Unplaced"/>
</dbReference>
<evidence type="ECO:0000313" key="2">
    <source>
        <dbReference type="Proteomes" id="UP000694891"/>
    </source>
</evidence>
<dbReference type="PANTHER" id="PTHR36869">
    <property type="entry name" value="CHROMOSOME 16 OPEN READING FRAME 46"/>
    <property type="match status" value="1"/>
</dbReference>
<reference evidence="3" key="1">
    <citation type="submission" date="2025-08" db="UniProtKB">
        <authorList>
            <consortium name="RefSeq"/>
        </authorList>
    </citation>
    <scope>IDENTIFICATION</scope>
</reference>
<dbReference type="CTD" id="109310359"/>
<gene>
    <name evidence="3" type="primary">cunh16orf46</name>
</gene>
<protein>
    <submittedName>
        <fullName evidence="3">Uncharacterized protein C16orf46 homolog</fullName>
    </submittedName>
</protein>
<evidence type="ECO:0000256" key="1">
    <source>
        <dbReference type="SAM" id="MobiDB-lite"/>
    </source>
</evidence>
<accession>A0A9Y4NCA8</accession>
<feature type="compositionally biased region" description="Basic and acidic residues" evidence="1">
    <location>
        <begin position="25"/>
        <end position="38"/>
    </location>
</feature>
<keyword evidence="2" id="KW-1185">Reference proteome</keyword>
<dbReference type="InterPro" id="IPR027836">
    <property type="entry name" value="DUF4529"/>
</dbReference>
<evidence type="ECO:0000313" key="3">
    <source>
        <dbReference type="RefSeq" id="XP_008292980.1"/>
    </source>
</evidence>
<name>A0A9Y4NCA8_9TELE</name>
<feature type="region of interest" description="Disordered" evidence="1">
    <location>
        <begin position="86"/>
        <end position="113"/>
    </location>
</feature>
<proteinExistence type="predicted"/>
<feature type="compositionally biased region" description="Polar residues" evidence="1">
    <location>
        <begin position="104"/>
        <end position="113"/>
    </location>
</feature>
<dbReference type="PANTHER" id="PTHR36869:SF1">
    <property type="entry name" value="CHROMOSOME 16 OPEN READING FRAME 46"/>
    <property type="match status" value="1"/>
</dbReference>
<sequence length="332" mass="37109">MESLKQEGVNGANRDFSAQEDTAEEEPHRTAERRHVDSLLDVSEEGFEKELEPHEYHCYSGWEEAVWGWARVAPLSCILLTQKRYRKPKQKEADNPTPLFADPTPSNADSSSSIAGLHSLKKLNQQTGFWSPTMVTAQLPDATKWPVLNVMQRHAAHLFLEETIAEEGTPLQPRHLPSKYSVSENTHTKAQKHSHRPNNTVVPIRNFTFLPPIKAPHLNPRVYGHLCRPKKAAEGETSEESCFVLDKKSGTRRADAAATSDLPVYSAALTSKHQTCQHNPQFLSAVSVSVPKRYQVPASPKPDTVHRASYSMSKSLSRAIAQPHMHPSCLFS</sequence>
<organism evidence="2 3">
    <name type="scientific">Stegastes partitus</name>
    <name type="common">bicolor damselfish</name>
    <dbReference type="NCBI Taxonomy" id="144197"/>
    <lineage>
        <taxon>Eukaryota</taxon>
        <taxon>Metazoa</taxon>
        <taxon>Chordata</taxon>
        <taxon>Craniata</taxon>
        <taxon>Vertebrata</taxon>
        <taxon>Euteleostomi</taxon>
        <taxon>Actinopterygii</taxon>
        <taxon>Neopterygii</taxon>
        <taxon>Teleostei</taxon>
        <taxon>Neoteleostei</taxon>
        <taxon>Acanthomorphata</taxon>
        <taxon>Ovalentaria</taxon>
        <taxon>Pomacentridae</taxon>
        <taxon>Stegastes</taxon>
    </lineage>
</organism>
<dbReference type="RefSeq" id="XP_008292980.1">
    <property type="nucleotide sequence ID" value="XM_008294758.1"/>
</dbReference>
<feature type="region of interest" description="Disordered" evidence="1">
    <location>
        <begin position="1"/>
        <end position="39"/>
    </location>
</feature>